<accession>A0A166VZX6</accession>
<keyword evidence="2" id="KW-1185">Reference proteome</keyword>
<dbReference type="Gene3D" id="3.80.10.10">
    <property type="entry name" value="Ribonuclease Inhibitor"/>
    <property type="match status" value="1"/>
</dbReference>
<dbReference type="InterPro" id="IPR032675">
    <property type="entry name" value="LRR_dom_sf"/>
</dbReference>
<dbReference type="SUPFAM" id="SSF52047">
    <property type="entry name" value="RNI-like"/>
    <property type="match status" value="1"/>
</dbReference>
<organism evidence="1 2">
    <name type="scientific">Athelia psychrophila</name>
    <dbReference type="NCBI Taxonomy" id="1759441"/>
    <lineage>
        <taxon>Eukaryota</taxon>
        <taxon>Fungi</taxon>
        <taxon>Dikarya</taxon>
        <taxon>Basidiomycota</taxon>
        <taxon>Agaricomycotina</taxon>
        <taxon>Agaricomycetes</taxon>
        <taxon>Agaricomycetidae</taxon>
        <taxon>Atheliales</taxon>
        <taxon>Atheliaceae</taxon>
        <taxon>Athelia</taxon>
    </lineage>
</organism>
<dbReference type="Proteomes" id="UP000076532">
    <property type="component" value="Unassembled WGS sequence"/>
</dbReference>
<dbReference type="OrthoDB" id="3244423at2759"/>
<proteinExistence type="predicted"/>
<evidence type="ECO:0000313" key="2">
    <source>
        <dbReference type="Proteomes" id="UP000076532"/>
    </source>
</evidence>
<dbReference type="AlphaFoldDB" id="A0A166VZX6"/>
<evidence type="ECO:0000313" key="1">
    <source>
        <dbReference type="EMBL" id="KZP33235.1"/>
    </source>
</evidence>
<protein>
    <recommendedName>
        <fullName evidence="3">F-box domain-containing protein</fullName>
    </recommendedName>
</protein>
<name>A0A166VZX6_9AGAM</name>
<reference evidence="1 2" key="1">
    <citation type="journal article" date="2016" name="Mol. Biol. Evol.">
        <title>Comparative Genomics of Early-Diverging Mushroom-Forming Fungi Provides Insights into the Origins of Lignocellulose Decay Capabilities.</title>
        <authorList>
            <person name="Nagy L.G."/>
            <person name="Riley R."/>
            <person name="Tritt A."/>
            <person name="Adam C."/>
            <person name="Daum C."/>
            <person name="Floudas D."/>
            <person name="Sun H."/>
            <person name="Yadav J.S."/>
            <person name="Pangilinan J."/>
            <person name="Larsson K.H."/>
            <person name="Matsuura K."/>
            <person name="Barry K."/>
            <person name="Labutti K."/>
            <person name="Kuo R."/>
            <person name="Ohm R.A."/>
            <person name="Bhattacharya S.S."/>
            <person name="Shirouzu T."/>
            <person name="Yoshinaga Y."/>
            <person name="Martin F.M."/>
            <person name="Grigoriev I.V."/>
            <person name="Hibbett D.S."/>
        </authorList>
    </citation>
    <scope>NUCLEOTIDE SEQUENCE [LARGE SCALE GENOMIC DNA]</scope>
    <source>
        <strain evidence="1 2">CBS 109695</strain>
    </source>
</reference>
<gene>
    <name evidence="1" type="ORF">FIBSPDRAFT_375691</name>
</gene>
<sequence length="455" mass="51304">MKTISNKAPENPAISVLFNEILALIFEVACESFGFPCEIKLSHVSRHWREVALGIPGLWTSIFIKPQKSLHMPSKYLKRSGAMPLNLRVGSHKSFVDERPEVSLDSITQIIRQCAERSHNLRVDARFDLAELAEILKPLAAPPAALCLRTARIDMYCRGMDDEDSNVMKNFTQSRRTMFKSCGPSLTSLTLRGLGIQTLLATPLHHLTSLQLHDPSFVRTSLRSMGIVLGGMEGLKHLTINGDCIGEWTPNVHIILPSLETLQLRMHLILLPDLLDVLSAPVLHSLLLENIYSREIEVFTQKCLSKSEPKFPSLRSLTLIGSHYEWINNSAWTGLFLTFPDITEAAISYQNWRSFLTSLCSPLDAGDKHPWPALDKLLLVYRPDPQSKLYFESLQAALSMRAACGHPIRQLQLSRTIMATVEHGLEKLRALSVVEENNHFSEHDFKFHLSWADKD</sequence>
<evidence type="ECO:0008006" key="3">
    <source>
        <dbReference type="Google" id="ProtNLM"/>
    </source>
</evidence>
<dbReference type="EMBL" id="KV417483">
    <property type="protein sequence ID" value="KZP33235.1"/>
    <property type="molecule type" value="Genomic_DNA"/>
</dbReference>
<dbReference type="STRING" id="436010.A0A166VZX6"/>